<evidence type="ECO:0000256" key="1">
    <source>
        <dbReference type="SAM" id="MobiDB-lite"/>
    </source>
</evidence>
<proteinExistence type="predicted"/>
<accession>A0A9W4VZE3</accession>
<feature type="chain" id="PRO_5040798922" description="Lipoprotein" evidence="2">
    <location>
        <begin position="26"/>
        <end position="176"/>
    </location>
</feature>
<feature type="region of interest" description="Disordered" evidence="1">
    <location>
        <begin position="25"/>
        <end position="60"/>
    </location>
</feature>
<evidence type="ECO:0000256" key="2">
    <source>
        <dbReference type="SAM" id="SignalP"/>
    </source>
</evidence>
<keyword evidence="5" id="KW-1185">Reference proteome</keyword>
<dbReference type="Proteomes" id="UP001152467">
    <property type="component" value="Unassembled WGS sequence"/>
</dbReference>
<evidence type="ECO:0000313" key="5">
    <source>
        <dbReference type="Proteomes" id="UP001152467"/>
    </source>
</evidence>
<dbReference type="EMBL" id="CAMAPC010000021">
    <property type="protein sequence ID" value="CAH9065353.1"/>
    <property type="molecule type" value="Genomic_DNA"/>
</dbReference>
<feature type="compositionally biased region" description="Basic and acidic residues" evidence="1">
    <location>
        <begin position="28"/>
        <end position="38"/>
    </location>
</feature>
<evidence type="ECO:0000313" key="6">
    <source>
        <dbReference type="Proteomes" id="UP001152485"/>
    </source>
</evidence>
<evidence type="ECO:0000313" key="3">
    <source>
        <dbReference type="EMBL" id="CAH9065353.1"/>
    </source>
</evidence>
<dbReference type="EMBL" id="CAMAPD010000024">
    <property type="protein sequence ID" value="CAH9067022.1"/>
    <property type="molecule type" value="Genomic_DNA"/>
</dbReference>
<evidence type="ECO:0008006" key="7">
    <source>
        <dbReference type="Google" id="ProtNLM"/>
    </source>
</evidence>
<evidence type="ECO:0000313" key="4">
    <source>
        <dbReference type="EMBL" id="CAH9067022.1"/>
    </source>
</evidence>
<keyword evidence="2" id="KW-0732">Signal</keyword>
<dbReference type="Proteomes" id="UP001152485">
    <property type="component" value="Unassembled WGS sequence"/>
</dbReference>
<reference evidence="3 6" key="1">
    <citation type="submission" date="2022-07" db="EMBL/GenBank/DDBJ databases">
        <authorList>
            <person name="Criscuolo A."/>
        </authorList>
    </citation>
    <scope>NUCLEOTIDE SEQUENCE</scope>
    <source>
        <strain evidence="6">CIP 111951</strain>
        <strain evidence="3">CIP111854</strain>
        <strain evidence="4">CIP111951</strain>
    </source>
</reference>
<gene>
    <name evidence="3" type="ORF">PSECIP111854_03662</name>
    <name evidence="4" type="ORF">PSECIP111951_03690</name>
</gene>
<comment type="caution">
    <text evidence="3">The sequence shown here is derived from an EMBL/GenBank/DDBJ whole genome shotgun (WGS) entry which is preliminary data.</text>
</comment>
<dbReference type="AlphaFoldDB" id="A0A9W4VZE3"/>
<protein>
    <recommendedName>
        <fullName evidence="7">Lipoprotein</fullName>
    </recommendedName>
</protein>
<sequence length="176" mass="19273">MFKLTHTLLLSMSILLISCNQVTNGSEESPKNNSKTDSHQTTVINKQENKKQSNPVAPAEKLPKSIISEVSQLDIQKLHDQLKTLTQDLSCDNSTQCQVEAVGSRACGGPSSYLVYSSKSAATETVKQVTTKITQYESTYNAKNNMVSICQHLTRPAAQCVASKCVKLENSSQETF</sequence>
<dbReference type="PROSITE" id="PS51257">
    <property type="entry name" value="PROKAR_LIPOPROTEIN"/>
    <property type="match status" value="1"/>
</dbReference>
<feature type="signal peptide" evidence="2">
    <location>
        <begin position="1"/>
        <end position="25"/>
    </location>
</feature>
<organism evidence="3 5">
    <name type="scientific">Pseudoalteromonas holothuriae</name>
    <dbReference type="NCBI Taxonomy" id="2963714"/>
    <lineage>
        <taxon>Bacteria</taxon>
        <taxon>Pseudomonadati</taxon>
        <taxon>Pseudomonadota</taxon>
        <taxon>Gammaproteobacteria</taxon>
        <taxon>Alteromonadales</taxon>
        <taxon>Pseudoalteromonadaceae</taxon>
        <taxon>Pseudoalteromonas</taxon>
    </lineage>
</organism>
<name>A0A9W4VZE3_9GAMM</name>
<dbReference type="RefSeq" id="WP_261595000.1">
    <property type="nucleotide sequence ID" value="NZ_CAMAPC010000021.1"/>
</dbReference>